<feature type="transmembrane region" description="Helical" evidence="2">
    <location>
        <begin position="58"/>
        <end position="76"/>
    </location>
</feature>
<keyword evidence="2" id="KW-0472">Membrane</keyword>
<feature type="transmembrane region" description="Helical" evidence="2">
    <location>
        <begin position="145"/>
        <end position="163"/>
    </location>
</feature>
<dbReference type="SUPFAM" id="SSF46894">
    <property type="entry name" value="C-terminal effector domain of the bipartite response regulators"/>
    <property type="match status" value="1"/>
</dbReference>
<keyword evidence="5" id="KW-1185">Reference proteome</keyword>
<dbReference type="Pfam" id="PF00196">
    <property type="entry name" value="GerE"/>
    <property type="match status" value="1"/>
</dbReference>
<dbReference type="EMBL" id="JACOOA010000002">
    <property type="protein sequence ID" value="MBC5583906.1"/>
    <property type="molecule type" value="Genomic_DNA"/>
</dbReference>
<feature type="domain" description="HTH luxR-type" evidence="3">
    <location>
        <begin position="424"/>
        <end position="481"/>
    </location>
</feature>
<feature type="transmembrane region" description="Helical" evidence="2">
    <location>
        <begin position="21"/>
        <end position="38"/>
    </location>
</feature>
<keyword evidence="2" id="KW-1133">Transmembrane helix</keyword>
<feature type="transmembrane region" description="Helical" evidence="2">
    <location>
        <begin position="323"/>
        <end position="343"/>
    </location>
</feature>
<dbReference type="Gene3D" id="1.10.10.10">
    <property type="entry name" value="Winged helix-like DNA-binding domain superfamily/Winged helix DNA-binding domain"/>
    <property type="match status" value="1"/>
</dbReference>
<dbReference type="CDD" id="cd06170">
    <property type="entry name" value="LuxR_C_like"/>
    <property type="match status" value="1"/>
</dbReference>
<evidence type="ECO:0000256" key="1">
    <source>
        <dbReference type="ARBA" id="ARBA00023125"/>
    </source>
</evidence>
<dbReference type="InterPro" id="IPR039420">
    <property type="entry name" value="WalR-like"/>
</dbReference>
<feature type="transmembrane region" description="Helical" evidence="2">
    <location>
        <begin position="111"/>
        <end position="133"/>
    </location>
</feature>
<dbReference type="SMART" id="SM00421">
    <property type="entry name" value="HTH_LUXR"/>
    <property type="match status" value="1"/>
</dbReference>
<dbReference type="Proteomes" id="UP000622448">
    <property type="component" value="Unassembled WGS sequence"/>
</dbReference>
<accession>A0ABR7BQQ2</accession>
<feature type="transmembrane region" description="Helical" evidence="2">
    <location>
        <begin position="263"/>
        <end position="284"/>
    </location>
</feature>
<feature type="transmembrane region" description="Helical" evidence="2">
    <location>
        <begin position="239"/>
        <end position="256"/>
    </location>
</feature>
<evidence type="ECO:0000259" key="3">
    <source>
        <dbReference type="SMART" id="SM00421"/>
    </source>
</evidence>
<feature type="transmembrane region" description="Helical" evidence="2">
    <location>
        <begin position="355"/>
        <end position="377"/>
    </location>
</feature>
<dbReference type="InterPro" id="IPR000792">
    <property type="entry name" value="Tscrpt_reg_LuxR_C"/>
</dbReference>
<feature type="transmembrane region" description="Helical" evidence="2">
    <location>
        <begin position="169"/>
        <end position="188"/>
    </location>
</feature>
<gene>
    <name evidence="4" type="ORF">H8S61_06830</name>
</gene>
<feature type="transmembrane region" description="Helical" evidence="2">
    <location>
        <begin position="208"/>
        <end position="227"/>
    </location>
</feature>
<dbReference type="PANTHER" id="PTHR43214">
    <property type="entry name" value="TWO-COMPONENT RESPONSE REGULATOR"/>
    <property type="match status" value="1"/>
</dbReference>
<protein>
    <submittedName>
        <fullName evidence="4">Response regulator transcription factor</fullName>
    </submittedName>
</protein>
<dbReference type="InterPro" id="IPR016032">
    <property type="entry name" value="Sig_transdc_resp-reg_C-effctor"/>
</dbReference>
<keyword evidence="1" id="KW-0238">DNA-binding</keyword>
<sequence length="485" mass="53313">MPDEHTSLPRRRDGRTRPVELFPARLLGFGLFIAWSSLAASLEKNLDIASLSSPVSRLFIMSVLCALCYIALAWFVHATGRTLWSRAVVVACGVLGALFPLLELLAMSTSLFAVDVCAITASSLATVGMFLMWNIQIAAHRPRTAWIAYAGSMALAACVYFLVSALGDAALFVALLTLPALSCGLLVLSTRLPKDADDLAEEGVDWKIPWQPILLILVFSFAFGLVSHYEGNARVPSEFGRLAASCVILLCVTALFSHFDENVIAKASSLFVVAALLLCGIGGLDDSFGTGKLLVSVGYYGLMLYVFFALSTICFRYKARVEWLFGIVQSVYVIMSAPSALFGNWLKDASFHTTFPLVDVVMSLTALLVVALSMFLLTKNTFTSTWGIKALRKVSNGEGVEIEQLATRDYLQDRAYRCAMIARQYGLTHREEEVLSLVAENKSFAEIESTLYIAHGTLRVHVQHLYAKLDVHSKEDVRTFVNDWR</sequence>
<comment type="caution">
    <text evidence="4">The sequence shown here is derived from an EMBL/GenBank/DDBJ whole genome shotgun (WGS) entry which is preliminary data.</text>
</comment>
<name>A0ABR7BQQ2_9ACTN</name>
<evidence type="ECO:0000313" key="5">
    <source>
        <dbReference type="Proteomes" id="UP000622448"/>
    </source>
</evidence>
<dbReference type="InterPro" id="IPR036388">
    <property type="entry name" value="WH-like_DNA-bd_sf"/>
</dbReference>
<feature type="transmembrane region" description="Helical" evidence="2">
    <location>
        <begin position="296"/>
        <end position="316"/>
    </location>
</feature>
<proteinExistence type="predicted"/>
<evidence type="ECO:0000256" key="2">
    <source>
        <dbReference type="SAM" id="Phobius"/>
    </source>
</evidence>
<dbReference type="RefSeq" id="WP_186938440.1">
    <property type="nucleotide sequence ID" value="NZ_JACOOA010000002.1"/>
</dbReference>
<evidence type="ECO:0000313" key="4">
    <source>
        <dbReference type="EMBL" id="MBC5583906.1"/>
    </source>
</evidence>
<keyword evidence="2" id="KW-0812">Transmembrane</keyword>
<organism evidence="4 5">
    <name type="scientific">Eggerthella hominis</name>
    <dbReference type="NCBI Taxonomy" id="2763043"/>
    <lineage>
        <taxon>Bacteria</taxon>
        <taxon>Bacillati</taxon>
        <taxon>Actinomycetota</taxon>
        <taxon>Coriobacteriia</taxon>
        <taxon>Eggerthellales</taxon>
        <taxon>Eggerthellaceae</taxon>
        <taxon>Eggerthella</taxon>
    </lineage>
</organism>
<reference evidence="4 5" key="1">
    <citation type="submission" date="2020-08" db="EMBL/GenBank/DDBJ databases">
        <title>Genome public.</title>
        <authorList>
            <person name="Liu C."/>
            <person name="Sun Q."/>
        </authorList>
    </citation>
    <scope>NUCLEOTIDE SEQUENCE [LARGE SCALE GENOMIC DNA]</scope>
    <source>
        <strain evidence="4 5">NSJ-70</strain>
    </source>
</reference>
<dbReference type="PRINTS" id="PR00038">
    <property type="entry name" value="HTHLUXR"/>
</dbReference>
<feature type="transmembrane region" description="Helical" evidence="2">
    <location>
        <begin position="83"/>
        <end position="105"/>
    </location>
</feature>